<dbReference type="AlphaFoldDB" id="A0A8H3X2Y2"/>
<proteinExistence type="predicted"/>
<sequence length="147" mass="17226">MKLFKIYKKTEKSSELKWDHIHLKVLDDKICIPKQDFLNLVSNIEYLQENQKDEIFEEIIENTEAINEDIKNINENNISNVESLIPKTRSFYNQEEAKKSIVSFCYLFAGLKNKFANSYKLDIGFHLGTSYRGIDILSNAGWTYSFI</sequence>
<organism evidence="1 2">
    <name type="scientific">Gigaspora margarita</name>
    <dbReference type="NCBI Taxonomy" id="4874"/>
    <lineage>
        <taxon>Eukaryota</taxon>
        <taxon>Fungi</taxon>
        <taxon>Fungi incertae sedis</taxon>
        <taxon>Mucoromycota</taxon>
        <taxon>Glomeromycotina</taxon>
        <taxon>Glomeromycetes</taxon>
        <taxon>Diversisporales</taxon>
        <taxon>Gigasporaceae</taxon>
        <taxon>Gigaspora</taxon>
    </lineage>
</organism>
<dbReference type="OrthoDB" id="2444995at2759"/>
<accession>A0A8H3X2Y2</accession>
<reference evidence="1 2" key="1">
    <citation type="journal article" date="2019" name="Environ. Microbiol.">
        <title>At the nexus of three kingdoms: the genome of the mycorrhizal fungus Gigaspora margarita provides insights into plant, endobacterial and fungal interactions.</title>
        <authorList>
            <person name="Venice F."/>
            <person name="Ghignone S."/>
            <person name="Salvioli di Fossalunga A."/>
            <person name="Amselem J."/>
            <person name="Novero M."/>
            <person name="Xianan X."/>
            <person name="Sedzielewska Toro K."/>
            <person name="Morin E."/>
            <person name="Lipzen A."/>
            <person name="Grigoriev I.V."/>
            <person name="Henrissat B."/>
            <person name="Martin F.M."/>
            <person name="Bonfante P."/>
        </authorList>
    </citation>
    <scope>NUCLEOTIDE SEQUENCE [LARGE SCALE GENOMIC DNA]</scope>
    <source>
        <strain evidence="1 2">BEG34</strain>
    </source>
</reference>
<comment type="caution">
    <text evidence="1">The sequence shown here is derived from an EMBL/GenBank/DDBJ whole genome shotgun (WGS) entry which is preliminary data.</text>
</comment>
<evidence type="ECO:0000313" key="2">
    <source>
        <dbReference type="Proteomes" id="UP000439903"/>
    </source>
</evidence>
<protein>
    <submittedName>
        <fullName evidence="1">Uncharacterized protein</fullName>
    </submittedName>
</protein>
<evidence type="ECO:0000313" key="1">
    <source>
        <dbReference type="EMBL" id="KAF0407545.1"/>
    </source>
</evidence>
<dbReference type="Proteomes" id="UP000439903">
    <property type="component" value="Unassembled WGS sequence"/>
</dbReference>
<keyword evidence="2" id="KW-1185">Reference proteome</keyword>
<dbReference type="EMBL" id="WTPW01001930">
    <property type="protein sequence ID" value="KAF0407545.1"/>
    <property type="molecule type" value="Genomic_DNA"/>
</dbReference>
<gene>
    <name evidence="1" type="ORF">F8M41_008760</name>
</gene>
<name>A0A8H3X2Y2_GIGMA</name>